<keyword evidence="4" id="KW-1185">Reference proteome</keyword>
<feature type="compositionally biased region" description="Basic residues" evidence="1">
    <location>
        <begin position="220"/>
        <end position="232"/>
    </location>
</feature>
<keyword evidence="2" id="KW-0812">Transmembrane</keyword>
<evidence type="ECO:0000256" key="1">
    <source>
        <dbReference type="SAM" id="MobiDB-lite"/>
    </source>
</evidence>
<keyword evidence="2" id="KW-0472">Membrane</keyword>
<sequence length="325" mass="34972">MIFPSTLRRGPTSSTLYAFHRYHWHPATAPTITLFANSNLSNTSLTPARPMVKLKLKLERSLHLNHWISLAYLLHIFNPGFKGPPLASGAETARAMKQHETLTPGGDKVSPPRSIGSCGAASARVVPSPPPFWVDDFRPFVRSAPSENRAAPKKIMVARFAFAGQHLNVLSDPVRQSKRVLDRRLANIQAEGTSSFARTASSHLNHDYLLQICSRSRLRPHPRSLPHARAKRPGGNNVEPAATAAGSDNEAGTGTQRRRSCLPLWALIGITMCALLLGSSPNAAGATGEGVDNVLGVGCLLAISPSPVLILSFSILLPPSCRCTP</sequence>
<proteinExistence type="predicted"/>
<dbReference type="EMBL" id="JARJCW010000097">
    <property type="protein sequence ID" value="KAJ7194580.1"/>
    <property type="molecule type" value="Genomic_DNA"/>
</dbReference>
<protein>
    <submittedName>
        <fullName evidence="3">Uncharacterized protein</fullName>
    </submittedName>
</protein>
<dbReference type="Proteomes" id="UP001219525">
    <property type="component" value="Unassembled WGS sequence"/>
</dbReference>
<name>A0AAD6V0X1_9AGAR</name>
<feature type="transmembrane region" description="Helical" evidence="2">
    <location>
        <begin position="295"/>
        <end position="317"/>
    </location>
</feature>
<organism evidence="3 4">
    <name type="scientific">Mycena pura</name>
    <dbReference type="NCBI Taxonomy" id="153505"/>
    <lineage>
        <taxon>Eukaryota</taxon>
        <taxon>Fungi</taxon>
        <taxon>Dikarya</taxon>
        <taxon>Basidiomycota</taxon>
        <taxon>Agaricomycotina</taxon>
        <taxon>Agaricomycetes</taxon>
        <taxon>Agaricomycetidae</taxon>
        <taxon>Agaricales</taxon>
        <taxon>Marasmiineae</taxon>
        <taxon>Mycenaceae</taxon>
        <taxon>Mycena</taxon>
    </lineage>
</organism>
<keyword evidence="2" id="KW-1133">Transmembrane helix</keyword>
<feature type="region of interest" description="Disordered" evidence="1">
    <location>
        <begin position="100"/>
        <end position="121"/>
    </location>
</feature>
<evidence type="ECO:0000313" key="3">
    <source>
        <dbReference type="EMBL" id="KAJ7194580.1"/>
    </source>
</evidence>
<dbReference type="AlphaFoldDB" id="A0AAD6V0X1"/>
<gene>
    <name evidence="3" type="ORF">GGX14DRAFT_576285</name>
</gene>
<feature type="region of interest" description="Disordered" evidence="1">
    <location>
        <begin position="220"/>
        <end position="255"/>
    </location>
</feature>
<accession>A0AAD6V0X1</accession>
<comment type="caution">
    <text evidence="3">The sequence shown here is derived from an EMBL/GenBank/DDBJ whole genome shotgun (WGS) entry which is preliminary data.</text>
</comment>
<evidence type="ECO:0000256" key="2">
    <source>
        <dbReference type="SAM" id="Phobius"/>
    </source>
</evidence>
<evidence type="ECO:0000313" key="4">
    <source>
        <dbReference type="Proteomes" id="UP001219525"/>
    </source>
</evidence>
<feature type="transmembrane region" description="Helical" evidence="2">
    <location>
        <begin position="264"/>
        <end position="283"/>
    </location>
</feature>
<reference evidence="3" key="1">
    <citation type="submission" date="2023-03" db="EMBL/GenBank/DDBJ databases">
        <title>Massive genome expansion in bonnet fungi (Mycena s.s.) driven by repeated elements and novel gene families across ecological guilds.</title>
        <authorList>
            <consortium name="Lawrence Berkeley National Laboratory"/>
            <person name="Harder C.B."/>
            <person name="Miyauchi S."/>
            <person name="Viragh M."/>
            <person name="Kuo A."/>
            <person name="Thoen E."/>
            <person name="Andreopoulos B."/>
            <person name="Lu D."/>
            <person name="Skrede I."/>
            <person name="Drula E."/>
            <person name="Henrissat B."/>
            <person name="Morin E."/>
            <person name="Kohler A."/>
            <person name="Barry K."/>
            <person name="LaButti K."/>
            <person name="Morin E."/>
            <person name="Salamov A."/>
            <person name="Lipzen A."/>
            <person name="Mereny Z."/>
            <person name="Hegedus B."/>
            <person name="Baldrian P."/>
            <person name="Stursova M."/>
            <person name="Weitz H."/>
            <person name="Taylor A."/>
            <person name="Grigoriev I.V."/>
            <person name="Nagy L.G."/>
            <person name="Martin F."/>
            <person name="Kauserud H."/>
        </authorList>
    </citation>
    <scope>NUCLEOTIDE SEQUENCE</scope>
    <source>
        <strain evidence="3">9144</strain>
    </source>
</reference>